<dbReference type="EC" id="2.7.2.1" evidence="6"/>
<dbReference type="PANTHER" id="PTHR21060:SF15">
    <property type="entry name" value="ACETATE KINASE-RELATED"/>
    <property type="match status" value="1"/>
</dbReference>
<keyword evidence="4 6" id="KW-0418">Kinase</keyword>
<dbReference type="AlphaFoldDB" id="A0A3R9YC98"/>
<evidence type="ECO:0000256" key="3">
    <source>
        <dbReference type="ARBA" id="ARBA00022741"/>
    </source>
</evidence>
<comment type="caution">
    <text evidence="8">The sequence shown here is derived from an EMBL/GenBank/DDBJ whole genome shotgun (WGS) entry which is preliminary data.</text>
</comment>
<dbReference type="PRINTS" id="PR00471">
    <property type="entry name" value="ACETATEKNASE"/>
</dbReference>
<feature type="binding site" evidence="6">
    <location>
        <position position="16"/>
    </location>
    <ligand>
        <name>ATP</name>
        <dbReference type="ChEBI" id="CHEBI:30616"/>
    </ligand>
</feature>
<comment type="cofactor">
    <cofactor evidence="6">
        <name>Mg(2+)</name>
        <dbReference type="ChEBI" id="CHEBI:18420"/>
    </cofactor>
    <cofactor evidence="6">
        <name>Mn(2+)</name>
        <dbReference type="ChEBI" id="CHEBI:29035"/>
    </cofactor>
    <text evidence="6">Mg(2+). Can also accept Mn(2+).</text>
</comment>
<name>A0A3R9YC98_9ENTE</name>
<accession>A0A3R9YC98</accession>
<dbReference type="PROSITE" id="PS01076">
    <property type="entry name" value="ACETATE_KINASE_2"/>
    <property type="match status" value="1"/>
</dbReference>
<dbReference type="GO" id="GO:0005524">
    <property type="term" value="F:ATP binding"/>
    <property type="evidence" value="ECO:0007669"/>
    <property type="project" value="UniProtKB-KW"/>
</dbReference>
<comment type="catalytic activity">
    <reaction evidence="6">
        <text>acetate + ATP = acetyl phosphate + ADP</text>
        <dbReference type="Rhea" id="RHEA:11352"/>
        <dbReference type="ChEBI" id="CHEBI:22191"/>
        <dbReference type="ChEBI" id="CHEBI:30089"/>
        <dbReference type="ChEBI" id="CHEBI:30616"/>
        <dbReference type="ChEBI" id="CHEBI:456216"/>
        <dbReference type="EC" id="2.7.2.1"/>
    </reaction>
</comment>
<dbReference type="OrthoDB" id="9802453at2"/>
<feature type="binding site" evidence="6">
    <location>
        <begin position="205"/>
        <end position="209"/>
    </location>
    <ligand>
        <name>ATP</name>
        <dbReference type="ChEBI" id="CHEBI:30616"/>
    </ligand>
</feature>
<comment type="function">
    <text evidence="6">Catalyzes the formation of acetyl phosphate from acetate and ATP. Can also catalyze the reverse reaction.</text>
</comment>
<evidence type="ECO:0000256" key="7">
    <source>
        <dbReference type="RuleBase" id="RU003835"/>
    </source>
</evidence>
<feature type="binding site" evidence="6">
    <location>
        <begin position="328"/>
        <end position="332"/>
    </location>
    <ligand>
        <name>ATP</name>
        <dbReference type="ChEBI" id="CHEBI:30616"/>
    </ligand>
</feature>
<keyword evidence="6" id="KW-0479">Metal-binding</keyword>
<dbReference type="UniPathway" id="UPA00340">
    <property type="reaction ID" value="UER00458"/>
</dbReference>
<dbReference type="HAMAP" id="MF_00020">
    <property type="entry name" value="Acetate_kinase"/>
    <property type="match status" value="1"/>
</dbReference>
<dbReference type="GO" id="GO:0008776">
    <property type="term" value="F:acetate kinase activity"/>
    <property type="evidence" value="ECO:0007669"/>
    <property type="project" value="UniProtKB-UniRule"/>
</dbReference>
<dbReference type="EMBL" id="PXZH01000003">
    <property type="protein sequence ID" value="RST89039.1"/>
    <property type="molecule type" value="Genomic_DNA"/>
</dbReference>
<dbReference type="InterPro" id="IPR043129">
    <property type="entry name" value="ATPase_NBD"/>
</dbReference>
<dbReference type="RefSeq" id="WP_125943466.1">
    <property type="nucleotide sequence ID" value="NZ_PXZH01000003.1"/>
</dbReference>
<dbReference type="Gene3D" id="3.30.420.40">
    <property type="match status" value="2"/>
</dbReference>
<keyword evidence="6" id="KW-0963">Cytoplasm</keyword>
<comment type="similarity">
    <text evidence="1 6 7">Belongs to the acetokinase family.</text>
</comment>
<feature type="binding site" evidence="6">
    <location>
        <position position="90"/>
    </location>
    <ligand>
        <name>substrate</name>
    </ligand>
</feature>
<feature type="binding site" evidence="6">
    <location>
        <begin position="280"/>
        <end position="282"/>
    </location>
    <ligand>
        <name>ATP</name>
        <dbReference type="ChEBI" id="CHEBI:30616"/>
    </ligand>
</feature>
<feature type="site" description="Transition state stabilizer" evidence="6">
    <location>
        <position position="238"/>
    </location>
</feature>
<dbReference type="Proteomes" id="UP000277864">
    <property type="component" value="Unassembled WGS sequence"/>
</dbReference>
<keyword evidence="3 6" id="KW-0547">Nucleotide-binding</keyword>
<feature type="binding site" evidence="6">
    <location>
        <position position="9"/>
    </location>
    <ligand>
        <name>Mg(2+)</name>
        <dbReference type="ChEBI" id="CHEBI:18420"/>
    </ligand>
</feature>
<evidence type="ECO:0000256" key="1">
    <source>
        <dbReference type="ARBA" id="ARBA00008748"/>
    </source>
</evidence>
<comment type="subcellular location">
    <subcellularLocation>
        <location evidence="6">Cytoplasm</location>
    </subcellularLocation>
</comment>
<comment type="subunit">
    <text evidence="6">Homodimer.</text>
</comment>
<evidence type="ECO:0000256" key="5">
    <source>
        <dbReference type="ARBA" id="ARBA00022840"/>
    </source>
</evidence>
<dbReference type="CDD" id="cd24010">
    <property type="entry name" value="ASKHA_NBD_AcK_PK"/>
    <property type="match status" value="1"/>
</dbReference>
<dbReference type="GO" id="GO:0006083">
    <property type="term" value="P:acetate metabolic process"/>
    <property type="evidence" value="ECO:0007669"/>
    <property type="project" value="TreeGrafter"/>
</dbReference>
<dbReference type="PANTHER" id="PTHR21060">
    <property type="entry name" value="ACETATE KINASE"/>
    <property type="match status" value="1"/>
</dbReference>
<evidence type="ECO:0000313" key="9">
    <source>
        <dbReference type="Proteomes" id="UP000277864"/>
    </source>
</evidence>
<feature type="binding site" evidence="6">
    <location>
        <position position="379"/>
    </location>
    <ligand>
        <name>Mg(2+)</name>
        <dbReference type="ChEBI" id="CHEBI:18420"/>
    </ligand>
</feature>
<keyword evidence="5 6" id="KW-0067">ATP-binding</keyword>
<evidence type="ECO:0000256" key="6">
    <source>
        <dbReference type="HAMAP-Rule" id="MF_00020"/>
    </source>
</evidence>
<dbReference type="Pfam" id="PF00871">
    <property type="entry name" value="Acetate_kinase"/>
    <property type="match status" value="1"/>
</dbReference>
<keyword evidence="9" id="KW-1185">Reference proteome</keyword>
<organism evidence="8 9">
    <name type="scientific">Vagococcus humatus</name>
    <dbReference type="NCBI Taxonomy" id="1889241"/>
    <lineage>
        <taxon>Bacteria</taxon>
        <taxon>Bacillati</taxon>
        <taxon>Bacillota</taxon>
        <taxon>Bacilli</taxon>
        <taxon>Lactobacillales</taxon>
        <taxon>Enterococcaceae</taxon>
        <taxon>Vagococcus</taxon>
    </lineage>
</organism>
<dbReference type="GO" id="GO:0000287">
    <property type="term" value="F:magnesium ion binding"/>
    <property type="evidence" value="ECO:0007669"/>
    <property type="project" value="UniProtKB-UniRule"/>
</dbReference>
<sequence>MSTKVMAINSGSSSLKFKLFEMPEEVVITEGAFERIGLSGSVFGYTYKGEKTKEQMDIANHEMAVKHLLDTLIEQNIIESYDEIVGVGHRISHGGTYYQDATLIDDLVEQHIEELSVLSPLHNPVNLIGIRSFKNVLPHAKQVAIFDTSFHQGMPEKNYMYALPYKYYEEYSIRRYGFHGPSHQYVTEEALKFDPEHTKKLIVCHIGSGGSIAAMVEGQSINTSMGFTPLSGLVMGTRTGDLDPQILPFIQEKEGLSPQELRKMMHEDSGLLGLSGISSDYRDVEEAADNGNERAKMALEVFAQRVIFYIGAYAAQMNGVDCIAFTAGVGEHSDRLRKYVCDSLSYLGVEIDEEKNHENAWSLETENSKVRVLVIPTDEEVVIARDVMRIAKL</sequence>
<dbReference type="NCBIfam" id="TIGR00016">
    <property type="entry name" value="ackA"/>
    <property type="match status" value="1"/>
</dbReference>
<dbReference type="PIRSF" id="PIRSF000722">
    <property type="entry name" value="Acetate_prop_kin"/>
    <property type="match status" value="1"/>
</dbReference>
<evidence type="ECO:0000256" key="4">
    <source>
        <dbReference type="ARBA" id="ARBA00022777"/>
    </source>
</evidence>
<proteinExistence type="inferred from homology"/>
<evidence type="ECO:0000256" key="2">
    <source>
        <dbReference type="ARBA" id="ARBA00022679"/>
    </source>
</evidence>
<reference evidence="8 9" key="1">
    <citation type="submission" date="2018-03" db="EMBL/GenBank/DDBJ databases">
        <authorList>
            <person name="Gulvik C.A."/>
        </authorList>
    </citation>
    <scope>NUCLEOTIDE SEQUENCE [LARGE SCALE GENOMIC DNA]</scope>
    <source>
        <strain evidence="8 9">JCM 31581</strain>
    </source>
</reference>
<protein>
    <recommendedName>
        <fullName evidence="6">Acetate kinase</fullName>
        <ecNumber evidence="6">2.7.2.1</ecNumber>
    </recommendedName>
    <alternativeName>
        <fullName evidence="6">Acetokinase</fullName>
    </alternativeName>
</protein>
<keyword evidence="6" id="KW-0460">Magnesium</keyword>
<evidence type="ECO:0000313" key="8">
    <source>
        <dbReference type="EMBL" id="RST89039.1"/>
    </source>
</evidence>
<feature type="active site" description="Proton donor/acceptor" evidence="6">
    <location>
        <position position="147"/>
    </location>
</feature>
<dbReference type="InterPro" id="IPR004372">
    <property type="entry name" value="Ac/propionate_kinase"/>
</dbReference>
<dbReference type="InterPro" id="IPR000890">
    <property type="entry name" value="Aliphatic_acid_kin_short-chain"/>
</dbReference>
<dbReference type="GO" id="GO:0006085">
    <property type="term" value="P:acetyl-CoA biosynthetic process"/>
    <property type="evidence" value="ECO:0007669"/>
    <property type="project" value="UniProtKB-UniRule"/>
</dbReference>
<dbReference type="GO" id="GO:0005737">
    <property type="term" value="C:cytoplasm"/>
    <property type="evidence" value="ECO:0007669"/>
    <property type="project" value="UniProtKB-SubCell"/>
</dbReference>
<comment type="pathway">
    <text evidence="6">Metabolic intermediate biosynthesis; acetyl-CoA biosynthesis; acetyl-CoA from acetate: step 1/2.</text>
</comment>
<gene>
    <name evidence="6" type="primary">ackA</name>
    <name evidence="8" type="ORF">C7P63_07040</name>
</gene>
<dbReference type="PROSITE" id="PS01075">
    <property type="entry name" value="ACETATE_KINASE_1"/>
    <property type="match status" value="1"/>
</dbReference>
<keyword evidence="2 6" id="KW-0808">Transferase</keyword>
<dbReference type="InterPro" id="IPR023865">
    <property type="entry name" value="Aliphatic_acid_kinase_CS"/>
</dbReference>
<feature type="site" description="Transition state stabilizer" evidence="6">
    <location>
        <position position="179"/>
    </location>
</feature>
<dbReference type="SUPFAM" id="SSF53067">
    <property type="entry name" value="Actin-like ATPase domain"/>
    <property type="match status" value="2"/>
</dbReference>